<sequence length="942" mass="105488">MFTPLHGSTFDQQNTRAICIGSGRFLPRGSDFVKACEANKGSYEVDTINPDGSVETATEQVEGVGSLGSDSGRDAFIQLPTQLPQLKYIGIGVTESGISTQSDAMCDLVDLLYQCFCSIPSNTISVLSTDNLPQNGDSIKRCVEHLIGRTRSFQTSDHNSREHTSFRKYIDSMVVFHNTIVDRLTTHRAGNVLVPLSEPLPRKALVIEDLKGVMRSDVWGCHVAGLHLRPNAGELALDQAFKLNIANATHTAMVYLMALSRLSNTRDAVHLPLLQQHIDQLFHLDILPALDTQGISSDEAMQAYEEWMMRVRHEHFGLDSFWIGQNALLKFNARLFCIVKKHLEAVPSYKPSLSLAFVAASILRFLTPITDTFAEQPIVFKGQMDPLFNRNDSGGVVPRVSKSWYYSSGLMADLSSGEYDFLDGSDSGLIGKTLYRASAPILAAMKSNGRKSVSAESSADLGVAVTSVLNEMKDFDLSNPIHAEFASTVTALYHRMLTGTTCMEVLSQLLSYKELSEPLQSAQEIADFVQESILSVRVIDVHTHLFPPTHGTLMLWGIDELLTYHYLVAEYFMTAETDIESFNSSPKEEQARLIWDHLFIQRSPLSEACRGVITTLQELGLGHLVATRDLKGIQQWFREQDPEEYVQKVFGLAKIRYAVMTNIPFEPREARYWLGDPSENIPPAAWSRTLFRSALRVDQMLLGDWKSIVSALDVFHLPHTINGCRELIEKWIEIMQPEYFMASVPIDFQYPSSESSSGSFPSGSDLVLQVLLPLAEEKKLPIALKFDSVRPINAALGVAGDGVQPSNVNTLIAFCRDFPNVKFLATFLSRVNQHQVTVAANKFSNLHLYGCWWYCNNPSIIDELTRMRVEILGTAFTAQHSDARVLDQLIYKWRHSREVIGPIMVEMYHKLYASGWKLTKAQVQRDIKRLFGGAYEEFMAKQ</sequence>
<dbReference type="SUPFAM" id="SSF51735">
    <property type="entry name" value="NAD(P)-binding Rossmann-fold domains"/>
    <property type="match status" value="1"/>
</dbReference>
<dbReference type="SUPFAM" id="SSF48179">
    <property type="entry name" value="6-phosphogluconate dehydrogenase C-terminal domain-like"/>
    <property type="match status" value="1"/>
</dbReference>
<dbReference type="GO" id="GO:0016616">
    <property type="term" value="F:oxidoreductase activity, acting on the CH-OH group of donors, NAD or NADP as acceptor"/>
    <property type="evidence" value="ECO:0007669"/>
    <property type="project" value="TreeGrafter"/>
</dbReference>
<proteinExistence type="predicted"/>
<dbReference type="Gene3D" id="3.20.20.140">
    <property type="entry name" value="Metal-dependent hydrolases"/>
    <property type="match status" value="1"/>
</dbReference>
<dbReference type="PANTHER" id="PTHR43362">
    <property type="entry name" value="MANNITOL DEHYDROGENASE DSF1-RELATED"/>
    <property type="match status" value="1"/>
</dbReference>
<accession>A0A024GMY3</accession>
<dbReference type="AlphaFoldDB" id="A0A024GMY3"/>
<dbReference type="PANTHER" id="PTHR43362:SF1">
    <property type="entry name" value="MANNITOL DEHYDROGENASE 2-RELATED"/>
    <property type="match status" value="1"/>
</dbReference>
<dbReference type="Gene3D" id="3.40.50.720">
    <property type="entry name" value="NAD(P)-binding Rossmann-like Domain"/>
    <property type="match status" value="1"/>
</dbReference>
<evidence type="ECO:0008006" key="3">
    <source>
        <dbReference type="Google" id="ProtNLM"/>
    </source>
</evidence>
<gene>
    <name evidence="1" type="ORF">BN9_092010</name>
</gene>
<keyword evidence="2" id="KW-1185">Reference proteome</keyword>
<dbReference type="InterPro" id="IPR050988">
    <property type="entry name" value="Mannitol_DH/Oxidoreductase"/>
</dbReference>
<dbReference type="Gene3D" id="1.10.2020.10">
    <property type="entry name" value="uronate isomerase, domain 2, chain A"/>
    <property type="match status" value="1"/>
</dbReference>
<dbReference type="InterPro" id="IPR036291">
    <property type="entry name" value="NAD(P)-bd_dom_sf"/>
</dbReference>
<evidence type="ECO:0000313" key="1">
    <source>
        <dbReference type="EMBL" id="CCI48139.1"/>
    </source>
</evidence>
<dbReference type="InParanoid" id="A0A024GMY3"/>
<dbReference type="Gene3D" id="1.10.1040.10">
    <property type="entry name" value="N-(1-d-carboxylethyl)-l-norvaline Dehydrogenase, domain 2"/>
    <property type="match status" value="1"/>
</dbReference>
<evidence type="ECO:0000313" key="2">
    <source>
        <dbReference type="Proteomes" id="UP000053237"/>
    </source>
</evidence>
<dbReference type="Proteomes" id="UP000053237">
    <property type="component" value="Unassembled WGS sequence"/>
</dbReference>
<dbReference type="SUPFAM" id="SSF51556">
    <property type="entry name" value="Metallo-dependent hydrolases"/>
    <property type="match status" value="1"/>
</dbReference>
<dbReference type="EMBL" id="CAIX01000206">
    <property type="protein sequence ID" value="CCI48139.1"/>
    <property type="molecule type" value="Genomic_DNA"/>
</dbReference>
<organism evidence="1 2">
    <name type="scientific">Albugo candida</name>
    <dbReference type="NCBI Taxonomy" id="65357"/>
    <lineage>
        <taxon>Eukaryota</taxon>
        <taxon>Sar</taxon>
        <taxon>Stramenopiles</taxon>
        <taxon>Oomycota</taxon>
        <taxon>Peronosporomycetes</taxon>
        <taxon>Albuginales</taxon>
        <taxon>Albuginaceae</taxon>
        <taxon>Albugo</taxon>
    </lineage>
</organism>
<comment type="caution">
    <text evidence="1">The sequence shown here is derived from an EMBL/GenBank/DDBJ whole genome shotgun (WGS) entry which is preliminary data.</text>
</comment>
<dbReference type="OrthoDB" id="418169at2759"/>
<dbReference type="InterPro" id="IPR008927">
    <property type="entry name" value="6-PGluconate_DH-like_C_sf"/>
</dbReference>
<dbReference type="InterPro" id="IPR013328">
    <property type="entry name" value="6PGD_dom2"/>
</dbReference>
<reference evidence="1 2" key="1">
    <citation type="submission" date="2012-05" db="EMBL/GenBank/DDBJ databases">
        <title>Recombination and specialization in a pathogen metapopulation.</title>
        <authorList>
            <person name="Gardiner A."/>
            <person name="Kemen E."/>
            <person name="Schultz-Larsen T."/>
            <person name="MacLean D."/>
            <person name="Van Oosterhout C."/>
            <person name="Jones J.D.G."/>
        </authorList>
    </citation>
    <scope>NUCLEOTIDE SEQUENCE [LARGE SCALE GENOMIC DNA]</scope>
    <source>
        <strain evidence="1 2">Ac Nc2</strain>
    </source>
</reference>
<dbReference type="InterPro" id="IPR032466">
    <property type="entry name" value="Metal_Hydrolase"/>
</dbReference>
<name>A0A024GMY3_9STRA</name>
<protein>
    <recommendedName>
        <fullName evidence="3">Mannitol dehydrogenase C-terminal domain-containing protein</fullName>
    </recommendedName>
</protein>